<dbReference type="Pfam" id="PF03088">
    <property type="entry name" value="Str_synth"/>
    <property type="match status" value="1"/>
</dbReference>
<dbReference type="GO" id="GO:0016829">
    <property type="term" value="F:lyase activity"/>
    <property type="evidence" value="ECO:0007669"/>
    <property type="project" value="UniProtKB-KW"/>
</dbReference>
<dbReference type="InterPro" id="IPR018119">
    <property type="entry name" value="Strictosidine_synth_cons-reg"/>
</dbReference>
<dbReference type="Gramene" id="rna26526">
    <property type="protein sequence ID" value="RHN63780.1"/>
    <property type="gene ID" value="gene26526"/>
</dbReference>
<comment type="similarity">
    <text evidence="2">Belongs to the strictosidine synthase family.</text>
</comment>
<dbReference type="EMBL" id="PSQE01000004">
    <property type="protein sequence ID" value="RHN63780.1"/>
    <property type="molecule type" value="Genomic_DNA"/>
</dbReference>
<evidence type="ECO:0000313" key="6">
    <source>
        <dbReference type="EMBL" id="RHN63780.1"/>
    </source>
</evidence>
<accession>A0A396IE01</accession>
<dbReference type="OrthoDB" id="5307922at2759"/>
<dbReference type="PANTHER" id="PTHR10426:SF109">
    <property type="entry name" value="STRICTOSIDINE SYNTHASE TRANSCRIPTION FACTOR WD40-LIKE FAMILY-RELATED"/>
    <property type="match status" value="1"/>
</dbReference>
<dbReference type="AlphaFoldDB" id="A0A396IE01"/>
<keyword evidence="3" id="KW-0926">Vacuole</keyword>
<evidence type="ECO:0000259" key="5">
    <source>
        <dbReference type="Pfam" id="PF03088"/>
    </source>
</evidence>
<dbReference type="Proteomes" id="UP000265566">
    <property type="component" value="Chromosome 4"/>
</dbReference>
<dbReference type="GO" id="GO:0005773">
    <property type="term" value="C:vacuole"/>
    <property type="evidence" value="ECO:0007669"/>
    <property type="project" value="UniProtKB-SubCell"/>
</dbReference>
<comment type="subcellular location">
    <subcellularLocation>
        <location evidence="1">Vacuole</location>
    </subcellularLocation>
</comment>
<reference evidence="6" key="1">
    <citation type="journal article" date="2018" name="Nat. Plants">
        <title>Whole-genome landscape of Medicago truncatula symbiotic genes.</title>
        <authorList>
            <person name="Pecrix Y."/>
            <person name="Gamas P."/>
            <person name="Carrere S."/>
        </authorList>
    </citation>
    <scope>NUCLEOTIDE SEQUENCE</scope>
    <source>
        <tissue evidence="6">Leaves</tissue>
    </source>
</reference>
<evidence type="ECO:0000256" key="3">
    <source>
        <dbReference type="ARBA" id="ARBA00022554"/>
    </source>
</evidence>
<gene>
    <name evidence="6" type="ORF">MtrunA17_Chr4g0062021</name>
</gene>
<keyword evidence="6" id="KW-0456">Lyase</keyword>
<organism evidence="6">
    <name type="scientific">Medicago truncatula</name>
    <name type="common">Barrel medic</name>
    <name type="synonym">Medicago tribuloides</name>
    <dbReference type="NCBI Taxonomy" id="3880"/>
    <lineage>
        <taxon>Eukaryota</taxon>
        <taxon>Viridiplantae</taxon>
        <taxon>Streptophyta</taxon>
        <taxon>Embryophyta</taxon>
        <taxon>Tracheophyta</taxon>
        <taxon>Spermatophyta</taxon>
        <taxon>Magnoliopsida</taxon>
        <taxon>eudicotyledons</taxon>
        <taxon>Gunneridae</taxon>
        <taxon>Pentapetalae</taxon>
        <taxon>rosids</taxon>
        <taxon>fabids</taxon>
        <taxon>Fabales</taxon>
        <taxon>Fabaceae</taxon>
        <taxon>Papilionoideae</taxon>
        <taxon>50 kb inversion clade</taxon>
        <taxon>NPAAA clade</taxon>
        <taxon>Hologalegina</taxon>
        <taxon>IRL clade</taxon>
        <taxon>Trifolieae</taxon>
        <taxon>Medicago</taxon>
    </lineage>
</organism>
<dbReference type="SUPFAM" id="SSF63829">
    <property type="entry name" value="Calcium-dependent phosphotriesterase"/>
    <property type="match status" value="1"/>
</dbReference>
<evidence type="ECO:0000256" key="1">
    <source>
        <dbReference type="ARBA" id="ARBA00004116"/>
    </source>
</evidence>
<sequence>MLLTIIMLNINNTMSKSMVVSVILLAIFLLCSPSSVAVLLNKLQLPPPLTGPESLAFDRNGGGPYVTSSDGRIFKYVGSNEGFKEYAYTAPNRNRTICDGLADFSVVQAICGRPLGLGFNHQTNDLYVADAYFGLVKVGPNGGNATQLVGPTQANSTMFADGLDVDPDTGIVYFTIASTNYKLKDFQTVLASGSGDNSGSLLRYDPSTNQTTVLLRNLTIPSGVAVSKEGSFVLVSEYLANRIQRVWLKGPRANSSELFMLLAGRPDNIKRNSGGQFWISVSSFLGTPRSPGCSTLPSGVRVNENGLVLQIVSLVEEYGPEAASEVQEYNGTLYGGSLLASYATSFTS</sequence>
<dbReference type="PANTHER" id="PTHR10426">
    <property type="entry name" value="STRICTOSIDINE SYNTHASE-RELATED"/>
    <property type="match status" value="1"/>
</dbReference>
<feature type="domain" description="Strictosidine synthase conserved region" evidence="5">
    <location>
        <begin position="161"/>
        <end position="251"/>
    </location>
</feature>
<comment type="caution">
    <text evidence="6">The sequence shown here is derived from an EMBL/GenBank/DDBJ whole genome shotgun (WGS) entry which is preliminary data.</text>
</comment>
<evidence type="ECO:0000256" key="2">
    <source>
        <dbReference type="ARBA" id="ARBA00009191"/>
    </source>
</evidence>
<dbReference type="Gene3D" id="2.120.10.30">
    <property type="entry name" value="TolB, C-terminal domain"/>
    <property type="match status" value="1"/>
</dbReference>
<dbReference type="InterPro" id="IPR011042">
    <property type="entry name" value="6-blade_b-propeller_TolB-like"/>
</dbReference>
<proteinExistence type="inferred from homology"/>
<evidence type="ECO:0000256" key="4">
    <source>
        <dbReference type="ARBA" id="ARBA00023180"/>
    </source>
</evidence>
<keyword evidence="4" id="KW-0325">Glycoprotein</keyword>
<name>A0A396IE01_MEDTR</name>
<dbReference type="EC" id="4.3.3.2" evidence="6"/>
<protein>
    <submittedName>
        <fullName evidence="6">Putative strictosidine synthase transcription factor WD40-like family</fullName>
        <ecNumber evidence="6">4.3.3.2</ecNumber>
    </submittedName>
</protein>